<proteinExistence type="predicted"/>
<name>A0AC60A3U8_RANTA</name>
<accession>A0AC60A3U8</accession>
<evidence type="ECO:0000313" key="1">
    <source>
        <dbReference type="EMBL" id="CAN0552006.1"/>
    </source>
</evidence>
<gene>
    <name evidence="1" type="ORF">MRATA1EN22A_LOCUS26335</name>
</gene>
<dbReference type="Proteomes" id="UP001162501">
    <property type="component" value="Chromosome 7"/>
</dbReference>
<protein>
    <submittedName>
        <fullName evidence="1">Uncharacterized protein</fullName>
    </submittedName>
</protein>
<organism evidence="1 2">
    <name type="scientific">Rangifer tarandus platyrhynchus</name>
    <name type="common">Svalbard reindeer</name>
    <dbReference type="NCBI Taxonomy" id="3082113"/>
    <lineage>
        <taxon>Eukaryota</taxon>
        <taxon>Metazoa</taxon>
        <taxon>Chordata</taxon>
        <taxon>Craniata</taxon>
        <taxon>Vertebrata</taxon>
        <taxon>Euteleostomi</taxon>
        <taxon>Mammalia</taxon>
        <taxon>Eutheria</taxon>
        <taxon>Laurasiatheria</taxon>
        <taxon>Artiodactyla</taxon>
        <taxon>Ruminantia</taxon>
        <taxon>Pecora</taxon>
        <taxon>Cervidae</taxon>
        <taxon>Odocoileinae</taxon>
        <taxon>Rangifer</taxon>
    </lineage>
</organism>
<evidence type="ECO:0000313" key="2">
    <source>
        <dbReference type="Proteomes" id="UP001162501"/>
    </source>
</evidence>
<reference evidence="1" key="2">
    <citation type="submission" date="2025-03" db="EMBL/GenBank/DDBJ databases">
        <authorList>
            <consortium name="ELIXIR-Norway"/>
            <consortium name="Elixir Norway"/>
        </authorList>
    </citation>
    <scope>NUCLEOTIDE SEQUENCE</scope>
</reference>
<dbReference type="EMBL" id="OX596091">
    <property type="protein sequence ID" value="CAN0552006.1"/>
    <property type="molecule type" value="Genomic_DNA"/>
</dbReference>
<sequence>MNMCRIMSQMFTKKEKAMHPSETSSSLVSISSATIKICMLSTQIISHHHLVVKWGPPVLNCGFAPTTPVLEKNSFCQLDFSLTSAPSTTLSAKGMFILIWTQSIC</sequence>
<reference evidence="1" key="1">
    <citation type="submission" date="2023-05" db="EMBL/GenBank/DDBJ databases">
        <authorList>
            <consortium name="ELIXIR-Norway"/>
        </authorList>
    </citation>
    <scope>NUCLEOTIDE SEQUENCE</scope>
</reference>